<proteinExistence type="predicted"/>
<name>A0ABQ7JZJ3_9FUNG</name>
<protein>
    <submittedName>
        <fullName evidence="2">Uncharacterized protein</fullName>
    </submittedName>
</protein>
<feature type="region of interest" description="Disordered" evidence="1">
    <location>
        <begin position="1"/>
        <end position="46"/>
    </location>
</feature>
<sequence>MTKTEMDSYSESDAAASTGIEHKDAPFDNDLENASHTPQVGEGLQRNLKARHLTMISL</sequence>
<evidence type="ECO:0000256" key="1">
    <source>
        <dbReference type="SAM" id="MobiDB-lite"/>
    </source>
</evidence>
<evidence type="ECO:0000313" key="3">
    <source>
        <dbReference type="Proteomes" id="UP001194696"/>
    </source>
</evidence>
<feature type="non-terminal residue" evidence="2">
    <location>
        <position position="58"/>
    </location>
</feature>
<accession>A0ABQ7JZJ3</accession>
<reference evidence="2 3" key="1">
    <citation type="journal article" date="2020" name="Fungal Divers.">
        <title>Resolving the Mortierellaceae phylogeny through synthesis of multi-gene phylogenetics and phylogenomics.</title>
        <authorList>
            <person name="Vandepol N."/>
            <person name="Liber J."/>
            <person name="Desiro A."/>
            <person name="Na H."/>
            <person name="Kennedy M."/>
            <person name="Barry K."/>
            <person name="Grigoriev I.V."/>
            <person name="Miller A.N."/>
            <person name="O'Donnell K."/>
            <person name="Stajich J.E."/>
            <person name="Bonito G."/>
        </authorList>
    </citation>
    <scope>NUCLEOTIDE SEQUENCE [LARGE SCALE GENOMIC DNA]</scope>
    <source>
        <strain evidence="2 3">AD045</strain>
    </source>
</reference>
<dbReference type="Proteomes" id="UP001194696">
    <property type="component" value="Unassembled WGS sequence"/>
</dbReference>
<evidence type="ECO:0000313" key="2">
    <source>
        <dbReference type="EMBL" id="KAG0288210.1"/>
    </source>
</evidence>
<keyword evidence="3" id="KW-1185">Reference proteome</keyword>
<organism evidence="2 3">
    <name type="scientific">Linnemannia gamsii</name>
    <dbReference type="NCBI Taxonomy" id="64522"/>
    <lineage>
        <taxon>Eukaryota</taxon>
        <taxon>Fungi</taxon>
        <taxon>Fungi incertae sedis</taxon>
        <taxon>Mucoromycota</taxon>
        <taxon>Mortierellomycotina</taxon>
        <taxon>Mortierellomycetes</taxon>
        <taxon>Mortierellales</taxon>
        <taxon>Mortierellaceae</taxon>
        <taxon>Linnemannia</taxon>
    </lineage>
</organism>
<gene>
    <name evidence="2" type="ORF">BGZ96_007976</name>
</gene>
<comment type="caution">
    <text evidence="2">The sequence shown here is derived from an EMBL/GenBank/DDBJ whole genome shotgun (WGS) entry which is preliminary data.</text>
</comment>
<dbReference type="EMBL" id="JAAAIM010000427">
    <property type="protein sequence ID" value="KAG0288210.1"/>
    <property type="molecule type" value="Genomic_DNA"/>
</dbReference>